<dbReference type="RefSeq" id="WP_123048356.1">
    <property type="nucleotide sequence ID" value="NZ_PTJO01000005.1"/>
</dbReference>
<evidence type="ECO:0000313" key="4">
    <source>
        <dbReference type="Proteomes" id="UP000266975"/>
    </source>
</evidence>
<dbReference type="SUPFAM" id="SSF52540">
    <property type="entry name" value="P-loop containing nucleoside triphosphate hydrolases"/>
    <property type="match status" value="1"/>
</dbReference>
<protein>
    <submittedName>
        <fullName evidence="3">ATP-binding protein</fullName>
    </submittedName>
</protein>
<dbReference type="InterPro" id="IPR003395">
    <property type="entry name" value="RecF/RecN/SMC_N"/>
</dbReference>
<dbReference type="Pfam" id="PF02463">
    <property type="entry name" value="SMC_N"/>
    <property type="match status" value="1"/>
</dbReference>
<keyword evidence="1" id="KW-0175">Coiled coil</keyword>
<dbReference type="InterPro" id="IPR027417">
    <property type="entry name" value="P-loop_NTPase"/>
</dbReference>
<reference evidence="3 4" key="1">
    <citation type="submission" date="2018-02" db="EMBL/GenBank/DDBJ databases">
        <title>Corynebacterium alimpuense sp. nov., a marine obligate actinomycete isolated from sediments of Valparaiso bay, Chile.</title>
        <authorList>
            <person name="Claverias F."/>
            <person name="Gonzales-Siles L."/>
            <person name="Salva-Serra F."/>
            <person name="Inganaes E."/>
            <person name="Molin K."/>
            <person name="Cumsille A."/>
            <person name="Undabarrena A."/>
            <person name="Couve E."/>
            <person name="Moore E.R.B."/>
            <person name="Gomila M."/>
            <person name="Camara B."/>
        </authorList>
    </citation>
    <scope>NUCLEOTIDE SEQUENCE [LARGE SCALE GENOMIC DNA]</scope>
    <source>
        <strain evidence="3 4">CCUG 69366</strain>
    </source>
</reference>
<evidence type="ECO:0000256" key="1">
    <source>
        <dbReference type="SAM" id="Coils"/>
    </source>
</evidence>
<dbReference type="PANTHER" id="PTHR41259:SF1">
    <property type="entry name" value="DOUBLE-STRAND BREAK REPAIR RAD50 ATPASE, PUTATIVE-RELATED"/>
    <property type="match status" value="1"/>
</dbReference>
<dbReference type="GO" id="GO:0005524">
    <property type="term" value="F:ATP binding"/>
    <property type="evidence" value="ECO:0007669"/>
    <property type="project" value="UniProtKB-KW"/>
</dbReference>
<gene>
    <name evidence="3" type="ORF">C5L39_07895</name>
</gene>
<feature type="coiled-coil region" evidence="1">
    <location>
        <begin position="696"/>
        <end position="723"/>
    </location>
</feature>
<dbReference type="PANTHER" id="PTHR41259">
    <property type="entry name" value="DOUBLE-STRAND BREAK REPAIR RAD50 ATPASE, PUTATIVE-RELATED"/>
    <property type="match status" value="1"/>
</dbReference>
<evidence type="ECO:0000259" key="2">
    <source>
        <dbReference type="Pfam" id="PF02463"/>
    </source>
</evidence>
<keyword evidence="3" id="KW-0547">Nucleotide-binding</keyword>
<dbReference type="EMBL" id="PTJO01000005">
    <property type="protein sequence ID" value="RNE48423.1"/>
    <property type="molecule type" value="Genomic_DNA"/>
</dbReference>
<dbReference type="OrthoDB" id="3177877at2"/>
<dbReference type="Gene3D" id="3.40.50.300">
    <property type="entry name" value="P-loop containing nucleotide triphosphate hydrolases"/>
    <property type="match status" value="2"/>
</dbReference>
<dbReference type="AlphaFoldDB" id="A0A3M8K5C3"/>
<keyword evidence="4" id="KW-1185">Reference proteome</keyword>
<organism evidence="3 4">
    <name type="scientific">Corynebacterium alimapuense</name>
    <dbReference type="NCBI Taxonomy" id="1576874"/>
    <lineage>
        <taxon>Bacteria</taxon>
        <taxon>Bacillati</taxon>
        <taxon>Actinomycetota</taxon>
        <taxon>Actinomycetes</taxon>
        <taxon>Mycobacteriales</taxon>
        <taxon>Corynebacteriaceae</taxon>
        <taxon>Corynebacterium</taxon>
    </lineage>
</organism>
<name>A0A3M8K5C3_9CORY</name>
<feature type="domain" description="RecF/RecN/SMC N-terminal" evidence="2">
    <location>
        <begin position="3"/>
        <end position="860"/>
    </location>
</feature>
<sequence length="884" mass="94892">MRIHSLTIDNVRAIEHLELTELPATGVIVIHGDNEQGKSTILDAINIVLTQKHGANNKYTKPLRPVHRDASPAVSLSASMGQVSFTIEKTWFKGKSARLQITSPQRESLTGEQAEARLEEIISEHLDQDLFSTLFLRQDDLGASVAAAGIPTLSKALDGSSATKDTPGTEDLALMAAVEKQYLRYFTAAAGKETGELKKAREICEAAQEEWSQAAADNAELNEFVSRFDRMTRDRELAKDELPAAEAEATELGEKAELAAKAQAQADALCAEVARAAEDLAHAQELIANRKLLAQEIDTANEGLAELTSGLEEAAAAAEQESAQLELLEKQLADAHTRQHKAGTDLRLARKQARLLEASARRDDLADQLAQLDELNEDIQRLLVQSSGYQVTDDDVRKVEEASSDLLVQQQLHAQAAAKLEVTATTGTSITVDGETVELGQESVAVELKDGMEVVIAGVSARYLAGLSESGSGADLVASAQDVLEELLETFGAQDLAGVRDLRDAAREATEQLAALNRQRSALLSGKDPEELAAEHKRLLADLDQDAELPEDLDAAAAAVVVAKAEQEQDAAGEEAATLAAALSPFRQRRHSQAYSELKIRIEAAEETLAVAKRRLAATDLKASAEDLAAGVEKASLAHDDLIAQLALAQEKVAAVDPKLASDLHEGALARVASLRDSVIRCDNELAKLSGGIGLATGAAERLEKAESALEAATHRLDSVTRRAEAARLLRESMHRHRDIVRARYAQPFADQLSQLARTVFGHDVEFGLSEDLAVTHRSIGASTVDLESLSGGAKEQLAILTRFAIAGLVSRESDDGQVPVPVVIDDALGSTDPSRLQLMATLFSEMGKTSQVIVLTCVPQRYDRVVGRQEFAIADLKATGRLL</sequence>
<dbReference type="Proteomes" id="UP000266975">
    <property type="component" value="Unassembled WGS sequence"/>
</dbReference>
<keyword evidence="3" id="KW-0067">ATP-binding</keyword>
<proteinExistence type="predicted"/>
<feature type="coiled-coil region" evidence="1">
    <location>
        <begin position="190"/>
        <end position="279"/>
    </location>
</feature>
<feature type="coiled-coil region" evidence="1">
    <location>
        <begin position="304"/>
        <end position="385"/>
    </location>
</feature>
<accession>A0A3M8K5C3</accession>
<feature type="coiled-coil region" evidence="1">
    <location>
        <begin position="588"/>
        <end position="652"/>
    </location>
</feature>
<comment type="caution">
    <text evidence="3">The sequence shown here is derived from an EMBL/GenBank/DDBJ whole genome shotgun (WGS) entry which is preliminary data.</text>
</comment>
<evidence type="ECO:0000313" key="3">
    <source>
        <dbReference type="EMBL" id="RNE48423.1"/>
    </source>
</evidence>